<feature type="domain" description="Aminotransferase class I/classII large" evidence="8">
    <location>
        <begin position="62"/>
        <end position="179"/>
    </location>
</feature>
<dbReference type="OrthoDB" id="202672at2759"/>
<evidence type="ECO:0000259" key="8">
    <source>
        <dbReference type="Pfam" id="PF00155"/>
    </source>
</evidence>
<dbReference type="GO" id="GO:0030170">
    <property type="term" value="F:pyridoxal phosphate binding"/>
    <property type="evidence" value="ECO:0007669"/>
    <property type="project" value="InterPro"/>
</dbReference>
<comment type="subcellular location">
    <subcellularLocation>
        <location evidence="1">Endoplasmic reticulum membrane</location>
        <topology evidence="1">Multi-pass membrane protein</topology>
    </subcellularLocation>
</comment>
<dbReference type="GO" id="GO:0005789">
    <property type="term" value="C:endoplasmic reticulum membrane"/>
    <property type="evidence" value="ECO:0007669"/>
    <property type="project" value="UniProtKB-SubCell"/>
</dbReference>
<reference evidence="9" key="2">
    <citation type="journal article" date="2023" name="IMA Fungus">
        <title>Comparative genomic study of the Penicillium genus elucidates a diverse pangenome and 15 lateral gene transfer events.</title>
        <authorList>
            <person name="Petersen C."/>
            <person name="Sorensen T."/>
            <person name="Nielsen M.R."/>
            <person name="Sondergaard T.E."/>
            <person name="Sorensen J.L."/>
            <person name="Fitzpatrick D.A."/>
            <person name="Frisvad J.C."/>
            <person name="Nielsen K.L."/>
        </authorList>
    </citation>
    <scope>NUCLEOTIDE SEQUENCE</scope>
    <source>
        <strain evidence="9">IBT 19713</strain>
    </source>
</reference>
<gene>
    <name evidence="9" type="ORF">N7468_000355</name>
</gene>
<proteinExistence type="predicted"/>
<evidence type="ECO:0000256" key="2">
    <source>
        <dbReference type="ARBA" id="ARBA00022692"/>
    </source>
</evidence>
<feature type="transmembrane region" description="Helical" evidence="7">
    <location>
        <begin position="443"/>
        <end position="464"/>
    </location>
</feature>
<evidence type="ECO:0000256" key="1">
    <source>
        <dbReference type="ARBA" id="ARBA00004477"/>
    </source>
</evidence>
<evidence type="ECO:0000313" key="9">
    <source>
        <dbReference type="EMBL" id="KAJ5248904.1"/>
    </source>
</evidence>
<dbReference type="Proteomes" id="UP001150941">
    <property type="component" value="Unassembled WGS sequence"/>
</dbReference>
<dbReference type="Pfam" id="PF00155">
    <property type="entry name" value="Aminotran_1_2"/>
    <property type="match status" value="2"/>
</dbReference>
<dbReference type="GO" id="GO:0006520">
    <property type="term" value="P:amino acid metabolic process"/>
    <property type="evidence" value="ECO:0007669"/>
    <property type="project" value="TreeGrafter"/>
</dbReference>
<evidence type="ECO:0000256" key="6">
    <source>
        <dbReference type="ARBA" id="ARBA00023136"/>
    </source>
</evidence>
<dbReference type="InterPro" id="IPR004839">
    <property type="entry name" value="Aminotransferase_I/II_large"/>
</dbReference>
<evidence type="ECO:0000256" key="4">
    <source>
        <dbReference type="ARBA" id="ARBA00022898"/>
    </source>
</evidence>
<keyword evidence="5 7" id="KW-1133">Transmembrane helix</keyword>
<dbReference type="GO" id="GO:0008483">
    <property type="term" value="F:transaminase activity"/>
    <property type="evidence" value="ECO:0007669"/>
    <property type="project" value="TreeGrafter"/>
</dbReference>
<evidence type="ECO:0000313" key="10">
    <source>
        <dbReference type="Proteomes" id="UP001150941"/>
    </source>
</evidence>
<evidence type="ECO:0000256" key="3">
    <source>
        <dbReference type="ARBA" id="ARBA00022824"/>
    </source>
</evidence>
<dbReference type="InterPro" id="IPR015424">
    <property type="entry name" value="PyrdxlP-dep_Trfase"/>
</dbReference>
<feature type="domain" description="Aminotransferase class I/classII large" evidence="8">
    <location>
        <begin position="208"/>
        <end position="328"/>
    </location>
</feature>
<dbReference type="PANTHER" id="PTHR43795">
    <property type="entry name" value="BIFUNCTIONAL ASPARTATE AMINOTRANSFERASE AND GLUTAMATE/ASPARTATE-PREPHENATE AMINOTRANSFERASE-RELATED"/>
    <property type="match status" value="1"/>
</dbReference>
<organism evidence="9 10">
    <name type="scientific">Penicillium chermesinum</name>
    <dbReference type="NCBI Taxonomy" id="63820"/>
    <lineage>
        <taxon>Eukaryota</taxon>
        <taxon>Fungi</taxon>
        <taxon>Dikarya</taxon>
        <taxon>Ascomycota</taxon>
        <taxon>Pezizomycotina</taxon>
        <taxon>Eurotiomycetes</taxon>
        <taxon>Eurotiomycetidae</taxon>
        <taxon>Eurotiales</taxon>
        <taxon>Aspergillaceae</taxon>
        <taxon>Penicillium</taxon>
    </lineage>
</organism>
<comment type="caution">
    <text evidence="9">The sequence shown here is derived from an EMBL/GenBank/DDBJ whole genome shotgun (WGS) entry which is preliminary data.</text>
</comment>
<dbReference type="Pfam" id="PF11779">
    <property type="entry name" value="SPT_ssu-like"/>
    <property type="match status" value="1"/>
</dbReference>
<keyword evidence="2 7" id="KW-0812">Transmembrane</keyword>
<protein>
    <submittedName>
        <fullName evidence="9">Acc synthase</fullName>
    </submittedName>
</protein>
<dbReference type="SUPFAM" id="SSF53383">
    <property type="entry name" value="PLP-dependent transferases"/>
    <property type="match status" value="1"/>
</dbReference>
<name>A0A9W9PN50_9EURO</name>
<sequence>MLSERGLKWSVGDYAHGQQDVYDRDGNPRGVVSFANAENWMLHAELNKQSFDAERCSYGEGYTGTLRLRPAMARHLNSYFRPATAFLAEEITFAAGLTSLNEACALVLCDAGDIIMLGQPVIDLGYVPVGNEQQFLPDSIAALDAGFNAAKAAGKTIKALIICNPHNPLGRCYPRETLSQDREDRPSEEFVSVRSIDLTNVIDPSQVHVMYGMSKLLEDQDFVREILRKSQDGLLRNRLLAESLLNQAGIRFYDKENASLFVWLDLSPHLPIGNTEGDAWAAERLLSQQLQAAGVIMATGKQYHAEQRGRFRVIFCVDEETLREGIRRCPILISPPLDLEILCQPSAVCPFSIAQVTQYYSKATVANNTPESFTKWRVYRGSQIHIPLDITSVVCLTTTHAVASLMTMTALWMLSSFVRWVRLKIYQYEVTFAIYMLTPTEKFIFNSLLLTLVTMIAAGIYIYLPDHLRTIYGHLYYYWAGERTLMTSRLSSMSSVFGEATAPLEVVYDTAKNTAAATTHHLGEL</sequence>
<accession>A0A9W9PN50</accession>
<evidence type="ECO:0000256" key="5">
    <source>
        <dbReference type="ARBA" id="ARBA00022989"/>
    </source>
</evidence>
<dbReference type="InterPro" id="IPR024512">
    <property type="entry name" value="Ser_palmitoyltrfase_ssu-like"/>
</dbReference>
<keyword evidence="4" id="KW-0663">Pyridoxal phosphate</keyword>
<evidence type="ECO:0000256" key="7">
    <source>
        <dbReference type="SAM" id="Phobius"/>
    </source>
</evidence>
<dbReference type="AlphaFoldDB" id="A0A9W9PN50"/>
<dbReference type="Gene3D" id="3.40.640.10">
    <property type="entry name" value="Type I PLP-dependent aspartate aminotransferase-like (Major domain)"/>
    <property type="match status" value="1"/>
</dbReference>
<dbReference type="InterPro" id="IPR050478">
    <property type="entry name" value="Ethylene_sulfur-biosynth"/>
</dbReference>
<dbReference type="PANTHER" id="PTHR43795:SF39">
    <property type="entry name" value="AMINOTRANSFERASE CLASS I_CLASSII DOMAIN-CONTAINING PROTEIN"/>
    <property type="match status" value="1"/>
</dbReference>
<dbReference type="InterPro" id="IPR015422">
    <property type="entry name" value="PyrdxlP-dep_Trfase_small"/>
</dbReference>
<feature type="transmembrane region" description="Helical" evidence="7">
    <location>
        <begin position="401"/>
        <end position="422"/>
    </location>
</feature>
<keyword evidence="3" id="KW-0256">Endoplasmic reticulum</keyword>
<dbReference type="RefSeq" id="XP_058335683.1">
    <property type="nucleotide sequence ID" value="XM_058469652.1"/>
</dbReference>
<dbReference type="GeneID" id="83196955"/>
<keyword evidence="6 7" id="KW-0472">Membrane</keyword>
<reference evidence="9" key="1">
    <citation type="submission" date="2022-11" db="EMBL/GenBank/DDBJ databases">
        <authorList>
            <person name="Petersen C."/>
        </authorList>
    </citation>
    <scope>NUCLEOTIDE SEQUENCE</scope>
    <source>
        <strain evidence="9">IBT 19713</strain>
    </source>
</reference>
<keyword evidence="10" id="KW-1185">Reference proteome</keyword>
<dbReference type="InterPro" id="IPR015421">
    <property type="entry name" value="PyrdxlP-dep_Trfase_major"/>
</dbReference>
<dbReference type="EMBL" id="JAPQKS010000001">
    <property type="protein sequence ID" value="KAJ5248904.1"/>
    <property type="molecule type" value="Genomic_DNA"/>
</dbReference>
<dbReference type="Gene3D" id="3.90.1150.10">
    <property type="entry name" value="Aspartate Aminotransferase, domain 1"/>
    <property type="match status" value="1"/>
</dbReference>